<dbReference type="InterPro" id="IPR045276">
    <property type="entry name" value="YbiO_bact"/>
</dbReference>
<feature type="domain" description="Mechanosensitive ion channel MscS C-terminal" evidence="9">
    <location>
        <begin position="489"/>
        <end position="575"/>
    </location>
</feature>
<keyword evidence="4 7" id="KW-0812">Transmembrane</keyword>
<dbReference type="KEGG" id="ter:Tery_2274"/>
<dbReference type="PANTHER" id="PTHR30460:SF0">
    <property type="entry name" value="MODERATE CONDUCTANCE MECHANOSENSITIVE CHANNEL YBIO"/>
    <property type="match status" value="1"/>
</dbReference>
<keyword evidence="3" id="KW-1003">Cell membrane</keyword>
<dbReference type="AlphaFoldDB" id="Q112S2"/>
<evidence type="ECO:0000256" key="1">
    <source>
        <dbReference type="ARBA" id="ARBA00004651"/>
    </source>
</evidence>
<dbReference type="Pfam" id="PF21082">
    <property type="entry name" value="MS_channel_3rd"/>
    <property type="match status" value="1"/>
</dbReference>
<evidence type="ECO:0000256" key="7">
    <source>
        <dbReference type="SAM" id="Phobius"/>
    </source>
</evidence>
<reference evidence="10" key="1">
    <citation type="submission" date="2006-06" db="EMBL/GenBank/DDBJ databases">
        <title>Complete sequence of Trichodesmium erythraeum IMS101.</title>
        <authorList>
            <consortium name="US DOE Joint Genome Institute"/>
            <person name="Copeland A."/>
            <person name="Lucas S."/>
            <person name="Lapidus A."/>
            <person name="Barry K."/>
            <person name="Detter J.C."/>
            <person name="Glavina del Rio T."/>
            <person name="Hammon N."/>
            <person name="Israni S."/>
            <person name="Dalin E."/>
            <person name="Tice H."/>
            <person name="Pitluck S."/>
            <person name="Kiss H."/>
            <person name="Munk A.C."/>
            <person name="Brettin T."/>
            <person name="Bruce D."/>
            <person name="Han C."/>
            <person name="Tapia R."/>
            <person name="Gilna P."/>
            <person name="Schmutz J."/>
            <person name="Larimer F."/>
            <person name="Land M."/>
            <person name="Hauser L."/>
            <person name="Kyrpides N."/>
            <person name="Kim E."/>
            <person name="Richardson P."/>
        </authorList>
    </citation>
    <scope>NUCLEOTIDE SEQUENCE [LARGE SCALE GENOMIC DNA]</scope>
    <source>
        <strain evidence="10">IMS101</strain>
    </source>
</reference>
<dbReference type="InterPro" id="IPR023408">
    <property type="entry name" value="MscS_beta-dom_sf"/>
</dbReference>
<dbReference type="PANTHER" id="PTHR30460">
    <property type="entry name" value="MODERATE CONDUCTANCE MECHANOSENSITIVE CHANNEL YBIO"/>
    <property type="match status" value="1"/>
</dbReference>
<dbReference type="Gene3D" id="1.10.287.1260">
    <property type="match status" value="1"/>
</dbReference>
<dbReference type="Gene3D" id="3.30.70.100">
    <property type="match status" value="1"/>
</dbReference>
<evidence type="ECO:0000259" key="9">
    <source>
        <dbReference type="Pfam" id="PF21082"/>
    </source>
</evidence>
<keyword evidence="5 7" id="KW-1133">Transmembrane helix</keyword>
<comment type="similarity">
    <text evidence="2">Belongs to the MscS (TC 1.A.23) family.</text>
</comment>
<dbReference type="STRING" id="203124.Tery_2274"/>
<protein>
    <submittedName>
        <fullName evidence="10">MscS Mechanosensitive ion channel</fullName>
    </submittedName>
</protein>
<keyword evidence="6 7" id="KW-0472">Membrane</keyword>
<organism evidence="10">
    <name type="scientific">Trichodesmium erythraeum (strain IMS101)</name>
    <dbReference type="NCBI Taxonomy" id="203124"/>
    <lineage>
        <taxon>Bacteria</taxon>
        <taxon>Bacillati</taxon>
        <taxon>Cyanobacteriota</taxon>
        <taxon>Cyanophyceae</taxon>
        <taxon>Oscillatoriophycideae</taxon>
        <taxon>Oscillatoriales</taxon>
        <taxon>Microcoleaceae</taxon>
        <taxon>Trichodesmium</taxon>
    </lineage>
</organism>
<name>Q112S2_TRIEI</name>
<evidence type="ECO:0000256" key="6">
    <source>
        <dbReference type="ARBA" id="ARBA00023136"/>
    </source>
</evidence>
<accession>Q112S2</accession>
<dbReference type="Pfam" id="PF00924">
    <property type="entry name" value="MS_channel_2nd"/>
    <property type="match status" value="1"/>
</dbReference>
<dbReference type="OrthoDB" id="9809206at2"/>
<dbReference type="Gene3D" id="2.30.30.60">
    <property type="match status" value="1"/>
</dbReference>
<evidence type="ECO:0000259" key="8">
    <source>
        <dbReference type="Pfam" id="PF00924"/>
    </source>
</evidence>
<dbReference type="InterPro" id="IPR010920">
    <property type="entry name" value="LSM_dom_sf"/>
</dbReference>
<feature type="transmembrane region" description="Helical" evidence="7">
    <location>
        <begin position="206"/>
        <end position="225"/>
    </location>
</feature>
<dbReference type="SUPFAM" id="SSF50182">
    <property type="entry name" value="Sm-like ribonucleoproteins"/>
    <property type="match status" value="1"/>
</dbReference>
<feature type="transmembrane region" description="Helical" evidence="7">
    <location>
        <begin position="313"/>
        <end position="336"/>
    </location>
</feature>
<evidence type="ECO:0000256" key="3">
    <source>
        <dbReference type="ARBA" id="ARBA00022475"/>
    </source>
</evidence>
<dbReference type="GO" id="GO:0008381">
    <property type="term" value="F:mechanosensitive monoatomic ion channel activity"/>
    <property type="evidence" value="ECO:0007669"/>
    <property type="project" value="InterPro"/>
</dbReference>
<evidence type="ECO:0000313" key="10">
    <source>
        <dbReference type="EMBL" id="ABG51502.1"/>
    </source>
</evidence>
<proteinExistence type="inferred from homology"/>
<dbReference type="eggNOG" id="COG0668">
    <property type="taxonomic scope" value="Bacteria"/>
</dbReference>
<evidence type="ECO:0000256" key="4">
    <source>
        <dbReference type="ARBA" id="ARBA00022692"/>
    </source>
</evidence>
<dbReference type="SUPFAM" id="SSF82689">
    <property type="entry name" value="Mechanosensitive channel protein MscS (YggB), C-terminal domain"/>
    <property type="match status" value="1"/>
</dbReference>
<comment type="subcellular location">
    <subcellularLocation>
        <location evidence="1">Cell membrane</location>
        <topology evidence="1">Multi-pass membrane protein</topology>
    </subcellularLocation>
</comment>
<evidence type="ECO:0000256" key="5">
    <source>
        <dbReference type="ARBA" id="ARBA00022989"/>
    </source>
</evidence>
<dbReference type="GO" id="GO:0005886">
    <property type="term" value="C:plasma membrane"/>
    <property type="evidence" value="ECO:0007669"/>
    <property type="project" value="UniProtKB-SubCell"/>
</dbReference>
<sequence length="586" mass="67293">MQIFKLILLNLLLIKKNLFYNCYKISKIITVIVLSLSIFILTINKSNLALVNNSEKTQNSNIENIAPFNLLTPRSNIVYKPIKIDGREILKVAAIAGQEIQGNSNTSPLNIRVRLYENNLIQTIKNCFDADTLKLTLEILENQTLVFASDAEELKNQELIAITDLDAQIHGISRQDLANQIIGFMRDALIRAQRERQPDYLFRQTLISTGIILTLILLSFLISTWQKYCFEKYQKLQKLIEGLKFSYTQIDELRNQQQLTSVKPELNIGQKQQLIWEQKQYKNSFFRSLLQVTKIILWLYSISWILGNFPYSRWLQILLLSYATVLTIIIGTYLIIKISPVVINSFTINSFHILDMESYIQRTVSRAITFSHTLQGMVIFILVFICILLIFYQLNISIIIILVGLGIISFAVSLGGDNLVKDIISGIFILGEDQYAIGDLIDLDNTIGYVEDMNFRVTQLRNTGGSLTTIPNSKVTIINNFTKDWASIDLKIKVNLDTNLSQALKLINKVNNELINDANWRDKIIDFASILAVNSINKMDVEITIRVKTKPRKQWNVAREFCYRLKENFERENIPVNATIISKYKI</sequence>
<dbReference type="HOGENOM" id="CLU_027053_1_0_3"/>
<dbReference type="InterPro" id="IPR006685">
    <property type="entry name" value="MscS_channel_2nd"/>
</dbReference>
<feature type="transmembrane region" description="Helical" evidence="7">
    <location>
        <begin position="289"/>
        <end position="307"/>
    </location>
</feature>
<feature type="transmembrane region" description="Helical" evidence="7">
    <location>
        <begin position="374"/>
        <end position="392"/>
    </location>
</feature>
<evidence type="ECO:0000256" key="2">
    <source>
        <dbReference type="ARBA" id="ARBA00008017"/>
    </source>
</evidence>
<feature type="domain" description="Mechanosensitive ion channel MscS" evidence="8">
    <location>
        <begin position="418"/>
        <end position="482"/>
    </location>
</feature>
<feature type="transmembrane region" description="Helical" evidence="7">
    <location>
        <begin position="398"/>
        <end position="420"/>
    </location>
</feature>
<dbReference type="EMBL" id="CP000393">
    <property type="protein sequence ID" value="ABG51502.1"/>
    <property type="molecule type" value="Genomic_DNA"/>
</dbReference>
<feature type="transmembrane region" description="Helical" evidence="7">
    <location>
        <begin position="21"/>
        <end position="43"/>
    </location>
</feature>
<dbReference type="InterPro" id="IPR011066">
    <property type="entry name" value="MscS_channel_C_sf"/>
</dbReference>
<dbReference type="InterPro" id="IPR049278">
    <property type="entry name" value="MS_channel_C"/>
</dbReference>
<gene>
    <name evidence="10" type="ordered locus">Tery_2274</name>
</gene>